<dbReference type="STRING" id="1121387.GCA_000429885_00679"/>
<dbReference type="Pfam" id="PF14133">
    <property type="entry name" value="DUF4300"/>
    <property type="match status" value="1"/>
</dbReference>
<feature type="domain" description="DUF4300" evidence="2">
    <location>
        <begin position="51"/>
        <end position="303"/>
    </location>
</feature>
<feature type="signal peptide" evidence="1">
    <location>
        <begin position="1"/>
        <end position="30"/>
    </location>
</feature>
<dbReference type="OrthoDB" id="3267930at2"/>
<dbReference type="KEGG" id="dco:SAMEA4475696_2317"/>
<dbReference type="EMBL" id="LT906453">
    <property type="protein sequence ID" value="SNV25772.1"/>
    <property type="molecule type" value="Genomic_DNA"/>
</dbReference>
<dbReference type="RefSeq" id="WP_051277222.1">
    <property type="nucleotide sequence ID" value="NZ_LT906453.1"/>
</dbReference>
<dbReference type="GeneID" id="63460470"/>
<gene>
    <name evidence="3" type="ORF">SAMEA4475696_02317</name>
</gene>
<proteinExistence type="predicted"/>
<sequence length="310" mass="33834">MKHVHVRAIAAASALSLALSVAAGTTNAWASTPPHDGTKTANPAPIATSTWSNLAGPTSKAQLQAALTAAGVEKKRIDVVMQHADQFTKAVQPVKLVDTFKPLPMAKKYDVYDLQEKWNKKHPNFHGYNCRITAYSLMGPRITVGKKPAPVPAHPDLFLDEESLKTDPSALIGGQNINAFKSIFTTIPTSHTTSTKTHVETVQAAWKKRGVTFTADAKARLISVFQHNNIDKDDLFIGHTGVAFPQTDGRVLFVEKLAFQEPYVTTMFANRTELANYLFKQYDLNNPDLGLAKPIIMENDKLMEGAPSAA</sequence>
<dbReference type="AlphaFoldDB" id="A0A239VUH8"/>
<evidence type="ECO:0000256" key="1">
    <source>
        <dbReference type="SAM" id="SignalP"/>
    </source>
</evidence>
<name>A0A239VUH8_9MICO</name>
<keyword evidence="4" id="KW-1185">Reference proteome</keyword>
<accession>A0A239VUH8</accession>
<evidence type="ECO:0000259" key="2">
    <source>
        <dbReference type="Pfam" id="PF14133"/>
    </source>
</evidence>
<keyword evidence="1" id="KW-0732">Signal</keyword>
<evidence type="ECO:0000313" key="3">
    <source>
        <dbReference type="EMBL" id="SNV25772.1"/>
    </source>
</evidence>
<evidence type="ECO:0000313" key="4">
    <source>
        <dbReference type="Proteomes" id="UP000242637"/>
    </source>
</evidence>
<feature type="chain" id="PRO_5011311499" description="DUF4300 domain-containing protein" evidence="1">
    <location>
        <begin position="31"/>
        <end position="310"/>
    </location>
</feature>
<reference evidence="3 4" key="1">
    <citation type="submission" date="2017-06" db="EMBL/GenBank/DDBJ databases">
        <authorList>
            <consortium name="Pathogen Informatics"/>
        </authorList>
    </citation>
    <scope>NUCLEOTIDE SEQUENCE [LARGE SCALE GENOMIC DNA]</scope>
    <source>
        <strain evidence="3 4">NCTC13039</strain>
    </source>
</reference>
<dbReference type="Proteomes" id="UP000242637">
    <property type="component" value="Chromosome 1"/>
</dbReference>
<organism evidence="3 4">
    <name type="scientific">Dermatophilus congolensis</name>
    <dbReference type="NCBI Taxonomy" id="1863"/>
    <lineage>
        <taxon>Bacteria</taxon>
        <taxon>Bacillati</taxon>
        <taxon>Actinomycetota</taxon>
        <taxon>Actinomycetes</taxon>
        <taxon>Micrococcales</taxon>
        <taxon>Dermatophilaceae</taxon>
        <taxon>Dermatophilus</taxon>
    </lineage>
</organism>
<protein>
    <recommendedName>
        <fullName evidence="2">DUF4300 domain-containing protein</fullName>
    </recommendedName>
</protein>
<dbReference type="InterPro" id="IPR025389">
    <property type="entry name" value="DUF4300"/>
</dbReference>